<protein>
    <submittedName>
        <fullName evidence="1">Uncharacterized protein</fullName>
    </submittedName>
</protein>
<dbReference type="HOGENOM" id="CLU_3224790_0_0_1"/>
<dbReference type="RefSeq" id="XP_001803884.1">
    <property type="nucleotide sequence ID" value="XM_001803832.1"/>
</dbReference>
<evidence type="ECO:0000313" key="1">
    <source>
        <dbReference type="EMBL" id="EAT79124.1"/>
    </source>
</evidence>
<dbReference type="InParanoid" id="Q0U3I7"/>
<dbReference type="AlphaFoldDB" id="Q0U3I7"/>
<gene>
    <name evidence="1" type="ORF">SNOG_13677</name>
</gene>
<dbReference type="Proteomes" id="UP000001055">
    <property type="component" value="Unassembled WGS sequence"/>
</dbReference>
<proteinExistence type="predicted"/>
<organism evidence="1 2">
    <name type="scientific">Phaeosphaeria nodorum (strain SN15 / ATCC MYA-4574 / FGSC 10173)</name>
    <name type="common">Glume blotch fungus</name>
    <name type="synonym">Parastagonospora nodorum</name>
    <dbReference type="NCBI Taxonomy" id="321614"/>
    <lineage>
        <taxon>Eukaryota</taxon>
        <taxon>Fungi</taxon>
        <taxon>Dikarya</taxon>
        <taxon>Ascomycota</taxon>
        <taxon>Pezizomycotina</taxon>
        <taxon>Dothideomycetes</taxon>
        <taxon>Pleosporomycetidae</taxon>
        <taxon>Pleosporales</taxon>
        <taxon>Pleosporineae</taxon>
        <taxon>Phaeosphaeriaceae</taxon>
        <taxon>Parastagonospora</taxon>
    </lineage>
</organism>
<name>Q0U3I7_PHANO</name>
<sequence>MHVYQNQTAPTPSMAMVEVAHQLYQLNRGLDPKYFDTAALDLSQ</sequence>
<reference evidence="2" key="1">
    <citation type="journal article" date="2007" name="Plant Cell">
        <title>Dothideomycete-plant interactions illuminated by genome sequencing and EST analysis of the wheat pathogen Stagonospora nodorum.</title>
        <authorList>
            <person name="Hane J.K."/>
            <person name="Lowe R.G."/>
            <person name="Solomon P.S."/>
            <person name="Tan K.C."/>
            <person name="Schoch C.L."/>
            <person name="Spatafora J.W."/>
            <person name="Crous P.W."/>
            <person name="Kodira C."/>
            <person name="Birren B.W."/>
            <person name="Galagan J.E."/>
            <person name="Torriani S.F."/>
            <person name="McDonald B.A."/>
            <person name="Oliver R.P."/>
        </authorList>
    </citation>
    <scope>NUCLEOTIDE SEQUENCE [LARGE SCALE GENOMIC DNA]</scope>
    <source>
        <strain evidence="2">SN15 / ATCC MYA-4574 / FGSC 10173</strain>
    </source>
</reference>
<dbReference type="EMBL" id="CH445351">
    <property type="protein sequence ID" value="EAT79124.1"/>
    <property type="molecule type" value="Genomic_DNA"/>
</dbReference>
<evidence type="ECO:0000313" key="2">
    <source>
        <dbReference type="Proteomes" id="UP000001055"/>
    </source>
</evidence>
<dbReference type="GeneID" id="5980804"/>
<accession>Q0U3I7</accession>
<dbReference type="KEGG" id="pno:SNOG_13677"/>